<dbReference type="Proteomes" id="UP001066276">
    <property type="component" value="Chromosome 2_1"/>
</dbReference>
<gene>
    <name evidence="2" type="ORF">NDU88_001792</name>
</gene>
<organism evidence="2 3">
    <name type="scientific">Pleurodeles waltl</name>
    <name type="common">Iberian ribbed newt</name>
    <dbReference type="NCBI Taxonomy" id="8319"/>
    <lineage>
        <taxon>Eukaryota</taxon>
        <taxon>Metazoa</taxon>
        <taxon>Chordata</taxon>
        <taxon>Craniata</taxon>
        <taxon>Vertebrata</taxon>
        <taxon>Euteleostomi</taxon>
        <taxon>Amphibia</taxon>
        <taxon>Batrachia</taxon>
        <taxon>Caudata</taxon>
        <taxon>Salamandroidea</taxon>
        <taxon>Salamandridae</taxon>
        <taxon>Pleurodelinae</taxon>
        <taxon>Pleurodeles</taxon>
    </lineage>
</organism>
<accession>A0AAV7VCR6</accession>
<evidence type="ECO:0000256" key="1">
    <source>
        <dbReference type="SAM" id="MobiDB-lite"/>
    </source>
</evidence>
<evidence type="ECO:0000313" key="2">
    <source>
        <dbReference type="EMBL" id="KAJ1197948.1"/>
    </source>
</evidence>
<feature type="compositionally biased region" description="Basic and acidic residues" evidence="1">
    <location>
        <begin position="29"/>
        <end position="95"/>
    </location>
</feature>
<proteinExistence type="predicted"/>
<feature type="region of interest" description="Disordered" evidence="1">
    <location>
        <begin position="1"/>
        <end position="95"/>
    </location>
</feature>
<protein>
    <submittedName>
        <fullName evidence="2">Uncharacterized protein</fullName>
    </submittedName>
</protein>
<dbReference type="AlphaFoldDB" id="A0AAV7VCR6"/>
<evidence type="ECO:0000313" key="3">
    <source>
        <dbReference type="Proteomes" id="UP001066276"/>
    </source>
</evidence>
<dbReference type="EMBL" id="JANPWB010000003">
    <property type="protein sequence ID" value="KAJ1197948.1"/>
    <property type="molecule type" value="Genomic_DNA"/>
</dbReference>
<name>A0AAV7VCR6_PLEWA</name>
<reference evidence="2" key="1">
    <citation type="journal article" date="2022" name="bioRxiv">
        <title>Sequencing and chromosome-scale assembly of the giantPleurodeles waltlgenome.</title>
        <authorList>
            <person name="Brown T."/>
            <person name="Elewa A."/>
            <person name="Iarovenko S."/>
            <person name="Subramanian E."/>
            <person name="Araus A.J."/>
            <person name="Petzold A."/>
            <person name="Susuki M."/>
            <person name="Suzuki K.-i.T."/>
            <person name="Hayashi T."/>
            <person name="Toyoda A."/>
            <person name="Oliveira C."/>
            <person name="Osipova E."/>
            <person name="Leigh N.D."/>
            <person name="Simon A."/>
            <person name="Yun M.H."/>
        </authorList>
    </citation>
    <scope>NUCLEOTIDE SEQUENCE</scope>
    <source>
        <strain evidence="2">20211129_DDA</strain>
        <tissue evidence="2">Liver</tissue>
    </source>
</reference>
<keyword evidence="3" id="KW-1185">Reference proteome</keyword>
<sequence length="197" mass="22760">MAGSEPEDTFLGNPDIRIPVTEIMTARPWRVEEDARNQEEDKDVGDPKRETDARGEEKTESETGEMGERQGEEPHAEQLTSEDRPKEGKRNPETLRHRHFPGGAWLLQVLYLANNLASFWSNTDSIDPPCRLWKATNNTDHLRMAPVIMKNDDVICWFIKQISKNLAFIYEYQKVQKCKLLMLNDIVKFKSGNLLFI</sequence>
<comment type="caution">
    <text evidence="2">The sequence shown here is derived from an EMBL/GenBank/DDBJ whole genome shotgun (WGS) entry which is preliminary data.</text>
</comment>